<evidence type="ECO:0000313" key="2">
    <source>
        <dbReference type="EMBL" id="BBY47719.1"/>
    </source>
</evidence>
<dbReference type="EMBL" id="AP022593">
    <property type="protein sequence ID" value="BBY47719.1"/>
    <property type="molecule type" value="Genomic_DNA"/>
</dbReference>
<evidence type="ECO:0000256" key="1">
    <source>
        <dbReference type="SAM" id="SignalP"/>
    </source>
</evidence>
<sequence length="75" mass="7813">MKVKKLAATSAAAAALSAGALGFGSATAQADPDYWWIEPPPPGQVGQLIGVPPGHVGQFVGVPPGHWDKPWKWLK</sequence>
<protein>
    <submittedName>
        <fullName evidence="2">Uncharacterized protein</fullName>
    </submittedName>
</protein>
<evidence type="ECO:0000313" key="3">
    <source>
        <dbReference type="Proteomes" id="UP000467428"/>
    </source>
</evidence>
<geneLocation type="plasmid" evidence="3">
    <name>pjcm18538 dna</name>
</geneLocation>
<feature type="signal peptide" evidence="1">
    <location>
        <begin position="1"/>
        <end position="30"/>
    </location>
</feature>
<dbReference type="RefSeq" id="WP_163917610.1">
    <property type="nucleotide sequence ID" value="NZ_AP022593.1"/>
</dbReference>
<proteinExistence type="predicted"/>
<reference evidence="2 3" key="1">
    <citation type="journal article" date="2019" name="Emerg. Microbes Infect.">
        <title>Comprehensive subspecies identification of 175 nontuberculous mycobacteria species based on 7547 genomic profiles.</title>
        <authorList>
            <person name="Matsumoto Y."/>
            <person name="Kinjo T."/>
            <person name="Motooka D."/>
            <person name="Nabeya D."/>
            <person name="Jung N."/>
            <person name="Uechi K."/>
            <person name="Horii T."/>
            <person name="Iida T."/>
            <person name="Fujita J."/>
            <person name="Nakamura S."/>
        </authorList>
    </citation>
    <scope>NUCLEOTIDE SEQUENCE [LARGE SCALE GENOMIC DNA]</scope>
    <source>
        <strain evidence="2 3">JCM 18538</strain>
    </source>
</reference>
<keyword evidence="3" id="KW-1185">Reference proteome</keyword>
<dbReference type="KEGG" id="marz:MARA_11870"/>
<dbReference type="AlphaFoldDB" id="A0A7I7RUS4"/>
<feature type="chain" id="PRO_5029650521" evidence="1">
    <location>
        <begin position="31"/>
        <end position="75"/>
    </location>
</feature>
<gene>
    <name evidence="2" type="ORF">MARA_11870</name>
</gene>
<keyword evidence="1" id="KW-0732">Signal</keyword>
<dbReference type="Proteomes" id="UP000467428">
    <property type="component" value="Chromosome"/>
</dbReference>
<accession>A0A7I7RUS4</accession>
<name>A0A7I7RUS4_9MYCO</name>
<organism evidence="2 3">
    <name type="scientific">Mycolicibacterium arabiense</name>
    <dbReference type="NCBI Taxonomy" id="1286181"/>
    <lineage>
        <taxon>Bacteria</taxon>
        <taxon>Bacillati</taxon>
        <taxon>Actinomycetota</taxon>
        <taxon>Actinomycetes</taxon>
        <taxon>Mycobacteriales</taxon>
        <taxon>Mycobacteriaceae</taxon>
        <taxon>Mycolicibacterium</taxon>
    </lineage>
</organism>